<evidence type="ECO:0000313" key="3">
    <source>
        <dbReference type="Proteomes" id="UP000027265"/>
    </source>
</evidence>
<protein>
    <submittedName>
        <fullName evidence="2">Uncharacterized protein</fullName>
    </submittedName>
</protein>
<dbReference type="InterPro" id="IPR021848">
    <property type="entry name" value="HODM_asu-like"/>
</dbReference>
<evidence type="ECO:0000313" key="2">
    <source>
        <dbReference type="EMBL" id="KDQ58794.1"/>
    </source>
</evidence>
<dbReference type="Proteomes" id="UP000027265">
    <property type="component" value="Unassembled WGS sequence"/>
</dbReference>
<gene>
    <name evidence="2" type="ORF">JAAARDRAFT_155436</name>
</gene>
<name>A0A067PVM9_9AGAM</name>
<dbReference type="EMBL" id="KL197717">
    <property type="protein sequence ID" value="KDQ58794.1"/>
    <property type="molecule type" value="Genomic_DNA"/>
</dbReference>
<evidence type="ECO:0000256" key="1">
    <source>
        <dbReference type="SAM" id="MobiDB-lite"/>
    </source>
</evidence>
<dbReference type="Pfam" id="PF11927">
    <property type="entry name" value="HODM_asu-like"/>
    <property type="match status" value="1"/>
</dbReference>
<keyword evidence="3" id="KW-1185">Reference proteome</keyword>
<dbReference type="OrthoDB" id="5043642at2759"/>
<organism evidence="2 3">
    <name type="scientific">Jaapia argillacea MUCL 33604</name>
    <dbReference type="NCBI Taxonomy" id="933084"/>
    <lineage>
        <taxon>Eukaryota</taxon>
        <taxon>Fungi</taxon>
        <taxon>Dikarya</taxon>
        <taxon>Basidiomycota</taxon>
        <taxon>Agaricomycotina</taxon>
        <taxon>Agaricomycetes</taxon>
        <taxon>Agaricomycetidae</taxon>
        <taxon>Jaapiales</taxon>
        <taxon>Jaapiaceae</taxon>
        <taxon>Jaapia</taxon>
    </lineage>
</organism>
<accession>A0A067PVM9</accession>
<feature type="region of interest" description="Disordered" evidence="1">
    <location>
        <begin position="404"/>
        <end position="430"/>
    </location>
</feature>
<dbReference type="STRING" id="933084.A0A067PVM9"/>
<sequence length="430" mass="49776">MAPFLLLDALFFSCVIFTVWYFSTRTKAGPVKIALVEKDSLPDPDPLYDFDLEHATTRNHLYVNKTVRWPYYQTMSHQPMHINDWIEIDKDLKWYIDEKARVIAEKGRHVIDSTPDNDEACGELMEILVDYLPKRYPTLFEKIDCKGSGIWNKVTDERLTNLEGKKGVDALMVCSRLVQDDFLMGREREDGEVYFTGGLVAFPGKCFSRASHISWLTLIRTGFYLLSRKINKTMKQVHAPVPYFHEKILMSVERTLKRFKPTEPFERTSWEIVDDRNLHWHGIASLHNDQELPKELHPKDLFFRVDHQTFRKLPRTKGIIFGVHPIMKRIEDFADSPLIPALLTKVHLEADEKLMKYKVAPAYQERLLPYLAELTSAQIERGLITGTEEVAAFRELIKDKKYPNTQTSLAKPTDSEQLLSTLASPHPGGR</sequence>
<feature type="compositionally biased region" description="Polar residues" evidence="1">
    <location>
        <begin position="404"/>
        <end position="423"/>
    </location>
</feature>
<proteinExistence type="predicted"/>
<reference evidence="3" key="1">
    <citation type="journal article" date="2014" name="Proc. Natl. Acad. Sci. U.S.A.">
        <title>Extensive sampling of basidiomycete genomes demonstrates inadequacy of the white-rot/brown-rot paradigm for wood decay fungi.</title>
        <authorList>
            <person name="Riley R."/>
            <person name="Salamov A.A."/>
            <person name="Brown D.W."/>
            <person name="Nagy L.G."/>
            <person name="Floudas D."/>
            <person name="Held B.W."/>
            <person name="Levasseur A."/>
            <person name="Lombard V."/>
            <person name="Morin E."/>
            <person name="Otillar R."/>
            <person name="Lindquist E.A."/>
            <person name="Sun H."/>
            <person name="LaButti K.M."/>
            <person name="Schmutz J."/>
            <person name="Jabbour D."/>
            <person name="Luo H."/>
            <person name="Baker S.E."/>
            <person name="Pisabarro A.G."/>
            <person name="Walton J.D."/>
            <person name="Blanchette R.A."/>
            <person name="Henrissat B."/>
            <person name="Martin F."/>
            <person name="Cullen D."/>
            <person name="Hibbett D.S."/>
            <person name="Grigoriev I.V."/>
        </authorList>
    </citation>
    <scope>NUCLEOTIDE SEQUENCE [LARGE SCALE GENOMIC DNA]</scope>
    <source>
        <strain evidence="3">MUCL 33604</strain>
    </source>
</reference>
<dbReference type="HOGENOM" id="CLU_025462_0_1_1"/>
<dbReference type="InParanoid" id="A0A067PVM9"/>
<dbReference type="AlphaFoldDB" id="A0A067PVM9"/>